<evidence type="ECO:0000313" key="1">
    <source>
        <dbReference type="EMBL" id="MCP3730823.1"/>
    </source>
</evidence>
<keyword evidence="2" id="KW-1185">Reference proteome</keyword>
<sequence length="343" mass="37268">MSAPNPVAVIIVNYRTPELVAENLEALAAERAALPRLFAMVVDGGSADGSAARIAEFITRPDLRDWVCLRALDVNGGFGWANNQAIREILCVPSPPDYIYLLNPDAVVRPGAIKRLVEALDADAQAAAVGSRLVDHEGSLLGAAFRFPSAASEFARGADTAGINRLFGIMPLRLDPTERTRVDWVTGASVMFRAEALRQVGVFDEGFFLYFEEVDLMHRLHEAGWHVLHEPASAVVHVGGASTGVGVAGPPRPLPDYWYCSRLRYFARTRGRFGAALVNLCWLAGKSIWALRSMIGMAPSGRHPPHELSGLFRAGLWPLKHDVQPHGTSLDAGRSPPAWHTRA</sequence>
<comment type="caution">
    <text evidence="1">The sequence shown here is derived from an EMBL/GenBank/DDBJ whole genome shotgun (WGS) entry which is preliminary data.</text>
</comment>
<protein>
    <submittedName>
        <fullName evidence="1">Glycosyltransferase family 2 protein</fullName>
    </submittedName>
</protein>
<dbReference type="Proteomes" id="UP001139451">
    <property type="component" value="Unassembled WGS sequence"/>
</dbReference>
<dbReference type="PANTHER" id="PTHR43179:SF7">
    <property type="entry name" value="RHAMNOSYLTRANSFERASE WBBL"/>
    <property type="match status" value="1"/>
</dbReference>
<reference evidence="1" key="1">
    <citation type="submission" date="2022-05" db="EMBL/GenBank/DDBJ databases">
        <title>Sphingomonas sp. strain MG17 Genome sequencing and assembly.</title>
        <authorList>
            <person name="Kim I."/>
        </authorList>
    </citation>
    <scope>NUCLEOTIDE SEQUENCE</scope>
    <source>
        <strain evidence="1">MG17</strain>
    </source>
</reference>
<proteinExistence type="predicted"/>
<dbReference type="Pfam" id="PF13641">
    <property type="entry name" value="Glyco_tranf_2_3"/>
    <property type="match status" value="1"/>
</dbReference>
<name>A0A9X2HHA4_9SPHN</name>
<dbReference type="InterPro" id="IPR029044">
    <property type="entry name" value="Nucleotide-diphossugar_trans"/>
</dbReference>
<dbReference type="AlphaFoldDB" id="A0A9X2HHA4"/>
<dbReference type="SUPFAM" id="SSF53448">
    <property type="entry name" value="Nucleotide-diphospho-sugar transferases"/>
    <property type="match status" value="1"/>
</dbReference>
<dbReference type="EMBL" id="JAMLDX010000006">
    <property type="protein sequence ID" value="MCP3730823.1"/>
    <property type="molecule type" value="Genomic_DNA"/>
</dbReference>
<organism evidence="1 2">
    <name type="scientific">Sphingomonas tagetis</name>
    <dbReference type="NCBI Taxonomy" id="2949092"/>
    <lineage>
        <taxon>Bacteria</taxon>
        <taxon>Pseudomonadati</taxon>
        <taxon>Pseudomonadota</taxon>
        <taxon>Alphaproteobacteria</taxon>
        <taxon>Sphingomonadales</taxon>
        <taxon>Sphingomonadaceae</taxon>
        <taxon>Sphingomonas</taxon>
    </lineage>
</organism>
<dbReference type="Gene3D" id="3.90.550.10">
    <property type="entry name" value="Spore Coat Polysaccharide Biosynthesis Protein SpsA, Chain A"/>
    <property type="match status" value="1"/>
</dbReference>
<dbReference type="PANTHER" id="PTHR43179">
    <property type="entry name" value="RHAMNOSYLTRANSFERASE WBBL"/>
    <property type="match status" value="1"/>
</dbReference>
<evidence type="ECO:0000313" key="2">
    <source>
        <dbReference type="Proteomes" id="UP001139451"/>
    </source>
</evidence>
<accession>A0A9X2HHA4</accession>
<gene>
    <name evidence="1" type="ORF">M9978_10315</name>
</gene>
<dbReference type="RefSeq" id="WP_254292955.1">
    <property type="nucleotide sequence ID" value="NZ_JAMLDX010000006.1"/>
</dbReference>